<keyword evidence="4" id="KW-0812">Transmembrane</keyword>
<evidence type="ECO:0000256" key="5">
    <source>
        <dbReference type="ARBA" id="ARBA00022826"/>
    </source>
</evidence>
<evidence type="ECO:0000256" key="7">
    <source>
        <dbReference type="ARBA" id="ARBA00022989"/>
    </source>
</evidence>
<evidence type="ECO:0000256" key="8">
    <source>
        <dbReference type="ARBA" id="ARBA00023065"/>
    </source>
</evidence>
<dbReference type="AlphaFoldDB" id="A0A671QJ85"/>
<proteinExistence type="predicted"/>
<dbReference type="PANTHER" id="PTHR10027">
    <property type="entry name" value="CALCIUM-ACTIVATED POTASSIUM CHANNEL ALPHA CHAIN"/>
    <property type="match status" value="1"/>
</dbReference>
<dbReference type="Ensembl" id="ENSSANT00000072917.1">
    <property type="protein sequence ID" value="ENSSANP00000068603.1"/>
    <property type="gene ID" value="ENSSANG00000034197.1"/>
</dbReference>
<keyword evidence="14" id="KW-1185">Reference proteome</keyword>
<name>A0A671QJ85_9TELE</name>
<keyword evidence="10" id="KW-0407">Ion channel</keyword>
<dbReference type="GO" id="GO:0005228">
    <property type="term" value="F:intracellular sodium-activated potassium channel activity"/>
    <property type="evidence" value="ECO:0007669"/>
    <property type="project" value="TreeGrafter"/>
</dbReference>
<evidence type="ECO:0000256" key="1">
    <source>
        <dbReference type="ARBA" id="ARBA00004141"/>
    </source>
</evidence>
<dbReference type="GO" id="GO:0005886">
    <property type="term" value="C:plasma membrane"/>
    <property type="evidence" value="ECO:0007669"/>
    <property type="project" value="TreeGrafter"/>
</dbReference>
<accession>A0A671QJ85</accession>
<evidence type="ECO:0000256" key="11">
    <source>
        <dbReference type="SAM" id="MobiDB-lite"/>
    </source>
</evidence>
<evidence type="ECO:0000256" key="2">
    <source>
        <dbReference type="ARBA" id="ARBA00022448"/>
    </source>
</evidence>
<reference evidence="13" key="2">
    <citation type="submission" date="2025-09" db="UniProtKB">
        <authorList>
            <consortium name="Ensembl"/>
        </authorList>
    </citation>
    <scope>IDENTIFICATION</scope>
</reference>
<dbReference type="InterPro" id="IPR047871">
    <property type="entry name" value="K_chnl_Slo-like"/>
</dbReference>
<reference evidence="13" key="1">
    <citation type="submission" date="2025-08" db="UniProtKB">
        <authorList>
            <consortium name="Ensembl"/>
        </authorList>
    </citation>
    <scope>IDENTIFICATION</scope>
</reference>
<feature type="region of interest" description="Disordered" evidence="11">
    <location>
        <begin position="219"/>
        <end position="238"/>
    </location>
</feature>
<organism evidence="13 14">
    <name type="scientific">Sinocyclocheilus anshuiensis</name>
    <dbReference type="NCBI Taxonomy" id="1608454"/>
    <lineage>
        <taxon>Eukaryota</taxon>
        <taxon>Metazoa</taxon>
        <taxon>Chordata</taxon>
        <taxon>Craniata</taxon>
        <taxon>Vertebrata</taxon>
        <taxon>Euteleostomi</taxon>
        <taxon>Actinopterygii</taxon>
        <taxon>Neopterygii</taxon>
        <taxon>Teleostei</taxon>
        <taxon>Ostariophysi</taxon>
        <taxon>Cypriniformes</taxon>
        <taxon>Cyprinidae</taxon>
        <taxon>Cyprininae</taxon>
        <taxon>Sinocyclocheilus</taxon>
    </lineage>
</organism>
<dbReference type="InterPro" id="IPR003929">
    <property type="entry name" value="K_chnl_BK_asu"/>
</dbReference>
<keyword evidence="6" id="KW-0630">Potassium</keyword>
<comment type="subcellular location">
    <subcellularLocation>
        <location evidence="1">Membrane</location>
        <topology evidence="1">Multi-pass membrane protein</topology>
    </subcellularLocation>
</comment>
<feature type="domain" description="Calcium-activated potassium channel BK alpha subunit" evidence="12">
    <location>
        <begin position="43"/>
        <end position="137"/>
    </location>
</feature>
<evidence type="ECO:0000313" key="14">
    <source>
        <dbReference type="Proteomes" id="UP000472260"/>
    </source>
</evidence>
<keyword evidence="7" id="KW-1133">Transmembrane helix</keyword>
<dbReference type="PANTHER" id="PTHR10027:SF14">
    <property type="entry name" value="POTASSIUM CHANNEL SUBFAMILY T MEMBER 1"/>
    <property type="match status" value="1"/>
</dbReference>
<evidence type="ECO:0000256" key="9">
    <source>
        <dbReference type="ARBA" id="ARBA00023136"/>
    </source>
</evidence>
<keyword evidence="9" id="KW-0472">Membrane</keyword>
<keyword evidence="5" id="KW-0631">Potassium channel</keyword>
<evidence type="ECO:0000256" key="6">
    <source>
        <dbReference type="ARBA" id="ARBA00022958"/>
    </source>
</evidence>
<sequence length="373" mass="42338">LYYSHMDHQTILRAWAVKDFAPNCPLYVQILKPENKFHVKFADHVVCEEEFKYAMLALNCLCPATSTLITLLVHTSRGQEGQQSPEQWQRMYGRCSGNEVYHIRLGDSMFFRDYNSKSFTYAAFHAHKKYGVCLIGVKREDNKSILLNPGPRHIMSASDTCYYINITKEENSAFIFRQEEDQGKGRGHCDILNSPSGLPVHSIIASMGTVAMDFQNTSPTESGVKLVPPPENEQGSRRPSIAPVLELADSASLLPCDLISDQSEDETTPFRVYFHVNFLRFVKGYPPNSPYIGSSPTLCHLRHQKAHFCCLRLDQSCEHVSFEDAKAYGFQNKLIIVSAEMAGNGLYNFIVPLRAYYRPRRELNPIVLLLDNL</sequence>
<evidence type="ECO:0000259" key="12">
    <source>
        <dbReference type="Pfam" id="PF03493"/>
    </source>
</evidence>
<evidence type="ECO:0000256" key="4">
    <source>
        <dbReference type="ARBA" id="ARBA00022692"/>
    </source>
</evidence>
<keyword evidence="8" id="KW-0406">Ion transport</keyword>
<evidence type="ECO:0000256" key="3">
    <source>
        <dbReference type="ARBA" id="ARBA00022538"/>
    </source>
</evidence>
<dbReference type="Proteomes" id="UP000472260">
    <property type="component" value="Unassembled WGS sequence"/>
</dbReference>
<keyword evidence="3" id="KW-0633">Potassium transport</keyword>
<evidence type="ECO:0000313" key="13">
    <source>
        <dbReference type="Ensembl" id="ENSSANP00000068603.1"/>
    </source>
</evidence>
<dbReference type="Pfam" id="PF03493">
    <property type="entry name" value="BK_channel_a"/>
    <property type="match status" value="1"/>
</dbReference>
<keyword evidence="2" id="KW-0813">Transport</keyword>
<evidence type="ECO:0000256" key="10">
    <source>
        <dbReference type="ARBA" id="ARBA00023303"/>
    </source>
</evidence>
<dbReference type="GO" id="GO:0015271">
    <property type="term" value="F:outward rectifier potassium channel activity"/>
    <property type="evidence" value="ECO:0007669"/>
    <property type="project" value="TreeGrafter"/>
</dbReference>
<protein>
    <submittedName>
        <fullName evidence="13">Potassium channel, subfamily T, member 1</fullName>
    </submittedName>
</protein>